<evidence type="ECO:0000313" key="8">
    <source>
        <dbReference type="EMBL" id="PIK38738.1"/>
    </source>
</evidence>
<proteinExistence type="predicted"/>
<feature type="domain" description="Reverse transcriptase" evidence="7">
    <location>
        <begin position="1"/>
        <end position="80"/>
    </location>
</feature>
<dbReference type="OrthoDB" id="116078at2759"/>
<accession>A0A2G8JSP1</accession>
<protein>
    <recommendedName>
        <fullName evidence="7">Reverse transcriptase domain-containing protein</fullName>
    </recommendedName>
</protein>
<keyword evidence="1" id="KW-0808">Transferase</keyword>
<keyword evidence="3" id="KW-0540">Nuclease</keyword>
<dbReference type="PROSITE" id="PS50878">
    <property type="entry name" value="RT_POL"/>
    <property type="match status" value="1"/>
</dbReference>
<dbReference type="InterPro" id="IPR043128">
    <property type="entry name" value="Rev_trsase/Diguanyl_cyclase"/>
</dbReference>
<keyword evidence="9" id="KW-1185">Reference proteome</keyword>
<dbReference type="InterPro" id="IPR050951">
    <property type="entry name" value="Retrovirus_Pol_polyprotein"/>
</dbReference>
<dbReference type="EMBL" id="MRZV01001320">
    <property type="protein sequence ID" value="PIK38738.1"/>
    <property type="molecule type" value="Genomic_DNA"/>
</dbReference>
<keyword evidence="6" id="KW-0695">RNA-directed DNA polymerase</keyword>
<organism evidence="8 9">
    <name type="scientific">Stichopus japonicus</name>
    <name type="common">Sea cucumber</name>
    <dbReference type="NCBI Taxonomy" id="307972"/>
    <lineage>
        <taxon>Eukaryota</taxon>
        <taxon>Metazoa</taxon>
        <taxon>Echinodermata</taxon>
        <taxon>Eleutherozoa</taxon>
        <taxon>Echinozoa</taxon>
        <taxon>Holothuroidea</taxon>
        <taxon>Aspidochirotacea</taxon>
        <taxon>Aspidochirotida</taxon>
        <taxon>Stichopodidae</taxon>
        <taxon>Apostichopus</taxon>
    </lineage>
</organism>
<evidence type="ECO:0000256" key="4">
    <source>
        <dbReference type="ARBA" id="ARBA00022759"/>
    </source>
</evidence>
<dbReference type="CDD" id="cd01647">
    <property type="entry name" value="RT_LTR"/>
    <property type="match status" value="1"/>
</dbReference>
<evidence type="ECO:0000256" key="3">
    <source>
        <dbReference type="ARBA" id="ARBA00022722"/>
    </source>
</evidence>
<keyword evidence="2" id="KW-0548">Nucleotidyltransferase</keyword>
<dbReference type="FunFam" id="3.30.70.270:FF:000020">
    <property type="entry name" value="Transposon Tf2-6 polyprotein-like Protein"/>
    <property type="match status" value="1"/>
</dbReference>
<evidence type="ECO:0000256" key="6">
    <source>
        <dbReference type="ARBA" id="ARBA00022918"/>
    </source>
</evidence>
<dbReference type="SUPFAM" id="SSF56672">
    <property type="entry name" value="DNA/RNA polymerases"/>
    <property type="match status" value="1"/>
</dbReference>
<dbReference type="InterPro" id="IPR043502">
    <property type="entry name" value="DNA/RNA_pol_sf"/>
</dbReference>
<dbReference type="Pfam" id="PF17917">
    <property type="entry name" value="RT_RNaseH"/>
    <property type="match status" value="1"/>
</dbReference>
<dbReference type="GO" id="GO:0003964">
    <property type="term" value="F:RNA-directed DNA polymerase activity"/>
    <property type="evidence" value="ECO:0007669"/>
    <property type="project" value="UniProtKB-KW"/>
</dbReference>
<dbReference type="PANTHER" id="PTHR37984:SF5">
    <property type="entry name" value="PROTEIN NYNRIN-LIKE"/>
    <property type="match status" value="1"/>
</dbReference>
<dbReference type="FunFam" id="3.30.70.270:FF:000003">
    <property type="entry name" value="Transposon Ty3-G Gag-Pol polyprotein"/>
    <property type="match status" value="1"/>
</dbReference>
<evidence type="ECO:0000256" key="5">
    <source>
        <dbReference type="ARBA" id="ARBA00022801"/>
    </source>
</evidence>
<evidence type="ECO:0000256" key="1">
    <source>
        <dbReference type="ARBA" id="ARBA00022679"/>
    </source>
</evidence>
<evidence type="ECO:0000313" key="9">
    <source>
        <dbReference type="Proteomes" id="UP000230750"/>
    </source>
</evidence>
<evidence type="ECO:0000259" key="7">
    <source>
        <dbReference type="PROSITE" id="PS50878"/>
    </source>
</evidence>
<dbReference type="Proteomes" id="UP000230750">
    <property type="component" value="Unassembled WGS sequence"/>
</dbReference>
<sequence length="296" mass="33800">MPFGLVNSGATFNRVMRKLLKGIENVHSYVDDILIHTQTWEEHLQRVKEVFTRIKKANLTARPTKCFIGYNEVEFLGHIIGEASRETNYKDSSEIFLGLVGYYRKFVPNFAAVAVPLTNCTKKGEPNVIRWGESQEQAFQTLKSKLASSPILQLPDLHREFTLRTDASDTGVGAILLQEFAGEKFPVAYASKKLNKSQMRYSVMERECLAVVWAVLKFEPYLYGKEFVIETDHQPLTCIRKSKVANGRIMRWALALQPYRYRIQVIKGADNVGADYLSRSTEIMQANFLSFISKEL</sequence>
<dbReference type="InterPro" id="IPR041373">
    <property type="entry name" value="RT_RNaseH"/>
</dbReference>
<dbReference type="InterPro" id="IPR000477">
    <property type="entry name" value="RT_dom"/>
</dbReference>
<dbReference type="PANTHER" id="PTHR37984">
    <property type="entry name" value="PROTEIN CBG26694"/>
    <property type="match status" value="1"/>
</dbReference>
<keyword evidence="4" id="KW-0255">Endonuclease</keyword>
<dbReference type="Gene3D" id="3.30.70.270">
    <property type="match status" value="2"/>
</dbReference>
<name>A0A2G8JSP1_STIJA</name>
<dbReference type="AlphaFoldDB" id="A0A2G8JSP1"/>
<dbReference type="GO" id="GO:0016787">
    <property type="term" value="F:hydrolase activity"/>
    <property type="evidence" value="ECO:0007669"/>
    <property type="project" value="UniProtKB-KW"/>
</dbReference>
<dbReference type="Pfam" id="PF00078">
    <property type="entry name" value="RVT_1"/>
    <property type="match status" value="1"/>
</dbReference>
<reference evidence="8 9" key="1">
    <citation type="journal article" date="2017" name="PLoS Biol.">
        <title>The sea cucumber genome provides insights into morphological evolution and visceral regeneration.</title>
        <authorList>
            <person name="Zhang X."/>
            <person name="Sun L."/>
            <person name="Yuan J."/>
            <person name="Sun Y."/>
            <person name="Gao Y."/>
            <person name="Zhang L."/>
            <person name="Li S."/>
            <person name="Dai H."/>
            <person name="Hamel J.F."/>
            <person name="Liu C."/>
            <person name="Yu Y."/>
            <person name="Liu S."/>
            <person name="Lin W."/>
            <person name="Guo K."/>
            <person name="Jin S."/>
            <person name="Xu P."/>
            <person name="Storey K.B."/>
            <person name="Huan P."/>
            <person name="Zhang T."/>
            <person name="Zhou Y."/>
            <person name="Zhang J."/>
            <person name="Lin C."/>
            <person name="Li X."/>
            <person name="Xing L."/>
            <person name="Huo D."/>
            <person name="Sun M."/>
            <person name="Wang L."/>
            <person name="Mercier A."/>
            <person name="Li F."/>
            <person name="Yang H."/>
            <person name="Xiang J."/>
        </authorList>
    </citation>
    <scope>NUCLEOTIDE SEQUENCE [LARGE SCALE GENOMIC DNA]</scope>
    <source>
        <strain evidence="8">Shaxun</strain>
        <tissue evidence="8">Muscle</tissue>
    </source>
</reference>
<comment type="caution">
    <text evidence="8">The sequence shown here is derived from an EMBL/GenBank/DDBJ whole genome shotgun (WGS) entry which is preliminary data.</text>
</comment>
<gene>
    <name evidence="8" type="ORF">BSL78_24428</name>
</gene>
<dbReference type="CDD" id="cd09274">
    <property type="entry name" value="RNase_HI_RT_Ty3"/>
    <property type="match status" value="1"/>
</dbReference>
<dbReference type="GO" id="GO:0004519">
    <property type="term" value="F:endonuclease activity"/>
    <property type="evidence" value="ECO:0007669"/>
    <property type="project" value="UniProtKB-KW"/>
</dbReference>
<evidence type="ECO:0000256" key="2">
    <source>
        <dbReference type="ARBA" id="ARBA00022695"/>
    </source>
</evidence>
<keyword evidence="5" id="KW-0378">Hydrolase</keyword>